<gene>
    <name evidence="2" type="primary">Hypp4185</name>
    <name evidence="2" type="ORF">BLAG_LOCUS22103</name>
</gene>
<reference evidence="2" key="1">
    <citation type="submission" date="2022-01" db="EMBL/GenBank/DDBJ databases">
        <authorList>
            <person name="Braso-Vives M."/>
        </authorList>
    </citation>
    <scope>NUCLEOTIDE SEQUENCE</scope>
</reference>
<dbReference type="Proteomes" id="UP000838412">
    <property type="component" value="Chromosome 7"/>
</dbReference>
<organism evidence="2 3">
    <name type="scientific">Branchiostoma lanceolatum</name>
    <name type="common">Common lancelet</name>
    <name type="synonym">Amphioxus lanceolatum</name>
    <dbReference type="NCBI Taxonomy" id="7740"/>
    <lineage>
        <taxon>Eukaryota</taxon>
        <taxon>Metazoa</taxon>
        <taxon>Chordata</taxon>
        <taxon>Cephalochordata</taxon>
        <taxon>Leptocardii</taxon>
        <taxon>Amphioxiformes</taxon>
        <taxon>Branchiostomatidae</taxon>
        <taxon>Branchiostoma</taxon>
    </lineage>
</organism>
<keyword evidence="3" id="KW-1185">Reference proteome</keyword>
<dbReference type="EMBL" id="OV696692">
    <property type="protein sequence ID" value="CAH1269457.1"/>
    <property type="molecule type" value="Genomic_DNA"/>
</dbReference>
<evidence type="ECO:0000313" key="3">
    <source>
        <dbReference type="Proteomes" id="UP000838412"/>
    </source>
</evidence>
<sequence length="192" mass="20267">MYTSRPYTRYSFAFGNSGGSPSVYSSGGRSGWRQGSRFTSGGSSLYSNGYDYPDGGRVSSWSRPSSNSGGWTSSSVGRYHFNGPRTTSSSGGTGSYSKPLGGSGFNWWGTSTNSGRRPQRPSISFEPKPVSGTKAFKERRSRMDDLRQLCGLGPAVEVVGGGGFSTVTGGRFPGETPVLVPDSDDSKAGTWS</sequence>
<dbReference type="AlphaFoldDB" id="A0A8K0A549"/>
<accession>A0A8K0A549</accession>
<feature type="compositionally biased region" description="Low complexity" evidence="1">
    <location>
        <begin position="55"/>
        <end position="77"/>
    </location>
</feature>
<feature type="compositionally biased region" description="Polar residues" evidence="1">
    <location>
        <begin position="38"/>
        <end position="47"/>
    </location>
</feature>
<feature type="region of interest" description="Disordered" evidence="1">
    <location>
        <begin position="167"/>
        <end position="192"/>
    </location>
</feature>
<protein>
    <submittedName>
        <fullName evidence="2">Hypp4185 protein</fullName>
    </submittedName>
</protein>
<proteinExistence type="predicted"/>
<evidence type="ECO:0000313" key="2">
    <source>
        <dbReference type="EMBL" id="CAH1269457.1"/>
    </source>
</evidence>
<name>A0A8K0A549_BRALA</name>
<evidence type="ECO:0000256" key="1">
    <source>
        <dbReference type="SAM" id="MobiDB-lite"/>
    </source>
</evidence>
<feature type="compositionally biased region" description="Low complexity" evidence="1">
    <location>
        <begin position="19"/>
        <end position="37"/>
    </location>
</feature>
<feature type="region of interest" description="Disordered" evidence="1">
    <location>
        <begin position="1"/>
        <end position="140"/>
    </location>
</feature>